<dbReference type="PROSITE" id="PS51828">
    <property type="entry name" value="PTX_2"/>
    <property type="match status" value="1"/>
</dbReference>
<proteinExistence type="predicted"/>
<reference evidence="3" key="2">
    <citation type="journal article" date="2015" name="Fish Shellfish Immunol.">
        <title>Early steps in the European eel (Anguilla anguilla)-Vibrio vulnificus interaction in the gills: Role of the RtxA13 toxin.</title>
        <authorList>
            <person name="Callol A."/>
            <person name="Pajuelo D."/>
            <person name="Ebbesson L."/>
            <person name="Teles M."/>
            <person name="MacKenzie S."/>
            <person name="Amaro C."/>
        </authorList>
    </citation>
    <scope>NUCLEOTIDE SEQUENCE</scope>
</reference>
<comment type="caution">
    <text evidence="1">Lacks conserved residue(s) required for the propagation of feature annotation.</text>
</comment>
<protein>
    <recommendedName>
        <fullName evidence="2">Pentraxin (PTX) domain-containing protein</fullName>
    </recommendedName>
</protein>
<evidence type="ECO:0000313" key="3">
    <source>
        <dbReference type="EMBL" id="JAI03548.1"/>
    </source>
</evidence>
<evidence type="ECO:0000256" key="1">
    <source>
        <dbReference type="PROSITE-ProRule" id="PRU01172"/>
    </source>
</evidence>
<dbReference type="AlphaFoldDB" id="A0A0E9XLD6"/>
<dbReference type="Pfam" id="PF00354">
    <property type="entry name" value="Pentaxin"/>
    <property type="match status" value="1"/>
</dbReference>
<dbReference type="InterPro" id="IPR001759">
    <property type="entry name" value="PTX_dom"/>
</dbReference>
<accession>A0A0E9XLD6</accession>
<dbReference type="EMBL" id="GBXM01005030">
    <property type="protein sequence ID" value="JAI03548.1"/>
    <property type="molecule type" value="Transcribed_RNA"/>
</dbReference>
<feature type="domain" description="Pentraxin (PTX)" evidence="2">
    <location>
        <begin position="1"/>
        <end position="47"/>
    </location>
</feature>
<sequence>MWDYVLPESKIKALHSDYIPSVSTGNIFDWGSLKYEIHGNVLVASAD</sequence>
<evidence type="ECO:0000259" key="2">
    <source>
        <dbReference type="PROSITE" id="PS51828"/>
    </source>
</evidence>
<name>A0A0E9XLD6_ANGAN</name>
<reference evidence="3" key="1">
    <citation type="submission" date="2014-11" db="EMBL/GenBank/DDBJ databases">
        <authorList>
            <person name="Amaro Gonzalez C."/>
        </authorList>
    </citation>
    <scope>NUCLEOTIDE SEQUENCE</scope>
</reference>
<organism evidence="3">
    <name type="scientific">Anguilla anguilla</name>
    <name type="common">European freshwater eel</name>
    <name type="synonym">Muraena anguilla</name>
    <dbReference type="NCBI Taxonomy" id="7936"/>
    <lineage>
        <taxon>Eukaryota</taxon>
        <taxon>Metazoa</taxon>
        <taxon>Chordata</taxon>
        <taxon>Craniata</taxon>
        <taxon>Vertebrata</taxon>
        <taxon>Euteleostomi</taxon>
        <taxon>Actinopterygii</taxon>
        <taxon>Neopterygii</taxon>
        <taxon>Teleostei</taxon>
        <taxon>Anguilliformes</taxon>
        <taxon>Anguillidae</taxon>
        <taxon>Anguilla</taxon>
    </lineage>
</organism>